<dbReference type="PANTHER" id="PTHR22773">
    <property type="entry name" value="NADH DEHYDROGENASE"/>
    <property type="match status" value="1"/>
</dbReference>
<dbReference type="InterPro" id="IPR010096">
    <property type="entry name" value="NADH-Q_OxRdtase_suN/2"/>
</dbReference>
<dbReference type="GO" id="GO:0050136">
    <property type="term" value="F:NADH dehydrogenase (quinone) (non-electrogenic) activity"/>
    <property type="evidence" value="ECO:0007669"/>
    <property type="project" value="UniProtKB-UniRule"/>
</dbReference>
<evidence type="ECO:0000313" key="9">
    <source>
        <dbReference type="Proteomes" id="UP000236655"/>
    </source>
</evidence>
<dbReference type="GO" id="GO:0048038">
    <property type="term" value="F:quinone binding"/>
    <property type="evidence" value="ECO:0007669"/>
    <property type="project" value="UniProtKB-KW"/>
</dbReference>
<dbReference type="NCBIfam" id="NF004442">
    <property type="entry name" value="PRK05777.1-5"/>
    <property type="match status" value="1"/>
</dbReference>
<proteinExistence type="inferred from homology"/>
<dbReference type="OrthoDB" id="9768329at2"/>
<name>A0A2I7N9L3_9NEIS</name>
<feature type="transmembrane region" description="Helical" evidence="5">
    <location>
        <begin position="106"/>
        <end position="123"/>
    </location>
</feature>
<reference evidence="9" key="1">
    <citation type="submission" date="2017-11" db="EMBL/GenBank/DDBJ databases">
        <authorList>
            <person name="Chan K.G."/>
            <person name="Lee L.S."/>
        </authorList>
    </citation>
    <scope>NUCLEOTIDE SEQUENCE [LARGE SCALE GENOMIC DNA]</scope>
    <source>
        <strain evidence="9">DSM 100970</strain>
    </source>
</reference>
<evidence type="ECO:0000313" key="8">
    <source>
        <dbReference type="EMBL" id="AUR53149.1"/>
    </source>
</evidence>
<evidence type="ECO:0000256" key="5">
    <source>
        <dbReference type="HAMAP-Rule" id="MF_00445"/>
    </source>
</evidence>
<feature type="transmembrane region" description="Helical" evidence="5">
    <location>
        <begin position="454"/>
        <end position="475"/>
    </location>
</feature>
<dbReference type="KEGG" id="nba:CUN60_03455"/>
<comment type="subcellular location">
    <subcellularLocation>
        <location evidence="5">Cell membrane</location>
        <topology evidence="5">Multi-pass membrane protein</topology>
    </subcellularLocation>
    <subcellularLocation>
        <location evidence="1">Endomembrane system</location>
        <topology evidence="1">Multi-pass membrane protein</topology>
    </subcellularLocation>
    <subcellularLocation>
        <location evidence="6">Membrane</location>
        <topology evidence="6">Multi-pass membrane protein</topology>
    </subcellularLocation>
</comment>
<keyword evidence="3 5" id="KW-1133">Transmembrane helix</keyword>
<feature type="transmembrane region" description="Helical" evidence="5">
    <location>
        <begin position="276"/>
        <end position="295"/>
    </location>
</feature>
<feature type="transmembrane region" description="Helical" evidence="5">
    <location>
        <begin position="372"/>
        <end position="395"/>
    </location>
</feature>
<keyword evidence="5" id="KW-0813">Transport</keyword>
<dbReference type="GO" id="GO:0012505">
    <property type="term" value="C:endomembrane system"/>
    <property type="evidence" value="ECO:0007669"/>
    <property type="project" value="UniProtKB-SubCell"/>
</dbReference>
<comment type="catalytic activity">
    <reaction evidence="5">
        <text>a quinone + NADH + 5 H(+)(in) = a quinol + NAD(+) + 4 H(+)(out)</text>
        <dbReference type="Rhea" id="RHEA:57888"/>
        <dbReference type="ChEBI" id="CHEBI:15378"/>
        <dbReference type="ChEBI" id="CHEBI:24646"/>
        <dbReference type="ChEBI" id="CHEBI:57540"/>
        <dbReference type="ChEBI" id="CHEBI:57945"/>
        <dbReference type="ChEBI" id="CHEBI:132124"/>
    </reaction>
</comment>
<dbReference type="EC" id="7.1.1.-" evidence="5"/>
<keyword evidence="5" id="KW-0874">Quinone</keyword>
<feature type="transmembrane region" description="Helical" evidence="5">
    <location>
        <begin position="38"/>
        <end position="57"/>
    </location>
</feature>
<organism evidence="8 9">
    <name type="scientific">Aquella oligotrophica</name>
    <dbReference type="NCBI Taxonomy" id="2067065"/>
    <lineage>
        <taxon>Bacteria</taxon>
        <taxon>Pseudomonadati</taxon>
        <taxon>Pseudomonadota</taxon>
        <taxon>Betaproteobacteria</taxon>
        <taxon>Neisseriales</taxon>
        <taxon>Neisseriaceae</taxon>
        <taxon>Aquella</taxon>
    </lineage>
</organism>
<evidence type="ECO:0000256" key="3">
    <source>
        <dbReference type="ARBA" id="ARBA00022989"/>
    </source>
</evidence>
<evidence type="ECO:0000259" key="7">
    <source>
        <dbReference type="Pfam" id="PF00361"/>
    </source>
</evidence>
<feature type="transmembrane region" description="Helical" evidence="5">
    <location>
        <begin position="12"/>
        <end position="31"/>
    </location>
</feature>
<gene>
    <name evidence="5" type="primary">nuoN</name>
    <name evidence="8" type="ORF">CUN60_03455</name>
</gene>
<evidence type="ECO:0000256" key="2">
    <source>
        <dbReference type="ARBA" id="ARBA00022692"/>
    </source>
</evidence>
<feature type="domain" description="NADH:quinone oxidoreductase/Mrp antiporter transmembrane" evidence="7">
    <location>
        <begin position="125"/>
        <end position="421"/>
    </location>
</feature>
<feature type="transmembrane region" description="Helical" evidence="5">
    <location>
        <begin position="206"/>
        <end position="228"/>
    </location>
</feature>
<feature type="transmembrane region" description="Helical" evidence="5">
    <location>
        <begin position="329"/>
        <end position="351"/>
    </location>
</feature>
<sequence length="482" mass="52596">MMLTYPNLIPVLPELFMAFMIVLILIVDAFTSESKKGINLVLTLLTLAGCFVIQKVIDRGVTQLTFNNMFILDGIATGTKMFTYLFSFVAVLYVKRYVCDKQMLKGEFYAIFLFAVLGMMVMISADNMLVLYVGLELLSLALYGLIALQRDSVKATESAMKFFILGALASGMLLFGISFIYGGTGGYLQLEYILKAMLSQNDTNGALLVFGLVFIVAGLVFKLGLVPFHMWVPDVYEGSPLAVTTIIGSLTKIAAVVFIIRFLIGGLVLLNPYWSIMLLLLALLSLFFGNIIAIAQTNIKRLLGYSTVSHMGFVALGLVTVNVDGVSATLFYIVTYSLTALAGFGVLTMLSRDGFECENLDDLKGLSKTNPVYAGLLLLVMFSMAGIPPLVGFYAKLKILSALVASGYIPAAVFAVVMSLIGAFYYIRVVKVMYFDEPVKEIVPADTCVFSRTILLVNGALLVIIGIFPTMVMMYCNQLITG</sequence>
<accession>A0A2I7N9L3</accession>
<keyword evidence="5" id="KW-0830">Ubiquinone</keyword>
<dbReference type="EMBL" id="CP024847">
    <property type="protein sequence ID" value="AUR53149.1"/>
    <property type="molecule type" value="Genomic_DNA"/>
</dbReference>
<keyword evidence="5" id="KW-1278">Translocase</keyword>
<dbReference type="HAMAP" id="MF_00445">
    <property type="entry name" value="NDH1_NuoN_1"/>
    <property type="match status" value="1"/>
</dbReference>
<dbReference type="RefSeq" id="WP_102952435.1">
    <property type="nucleotide sequence ID" value="NZ_CP024847.1"/>
</dbReference>
<protein>
    <recommendedName>
        <fullName evidence="5">NADH-quinone oxidoreductase subunit N</fullName>
        <ecNumber evidence="5">7.1.1.-</ecNumber>
    </recommendedName>
    <alternativeName>
        <fullName evidence="5">NADH dehydrogenase I subunit N</fullName>
    </alternativeName>
    <alternativeName>
        <fullName evidence="5">NDH-1 subunit N</fullName>
    </alternativeName>
</protein>
<dbReference type="Pfam" id="PF00361">
    <property type="entry name" value="Proton_antipo_M"/>
    <property type="match status" value="1"/>
</dbReference>
<comment type="subunit">
    <text evidence="5">NDH-1 is composed of 14 different subunits. Subunits NuoA, H, J, K, L, M, N constitute the membrane sector of the complex.</text>
</comment>
<feature type="transmembrane region" description="Helical" evidence="5">
    <location>
        <begin position="129"/>
        <end position="148"/>
    </location>
</feature>
<feature type="transmembrane region" description="Helical" evidence="5">
    <location>
        <begin position="302"/>
        <end position="323"/>
    </location>
</feature>
<comment type="function">
    <text evidence="5">NDH-1 shuttles electrons from NADH, via FMN and iron-sulfur (Fe-S) centers, to quinones in the respiratory chain. The immediate electron acceptor for the enzyme in this species is believed to be ubiquinone. Couples the redox reaction to proton translocation (for every two electrons transferred, four hydrogen ions are translocated across the cytoplasmic membrane), and thus conserves the redox energy in a proton gradient.</text>
</comment>
<dbReference type="GO" id="GO:0042773">
    <property type="term" value="P:ATP synthesis coupled electron transport"/>
    <property type="evidence" value="ECO:0007669"/>
    <property type="project" value="InterPro"/>
</dbReference>
<dbReference type="AlphaFoldDB" id="A0A2I7N9L3"/>
<keyword evidence="4 5" id="KW-0472">Membrane</keyword>
<dbReference type="NCBIfam" id="TIGR01770">
    <property type="entry name" value="NDH_I_N"/>
    <property type="match status" value="1"/>
</dbReference>
<dbReference type="Proteomes" id="UP000236655">
    <property type="component" value="Chromosome"/>
</dbReference>
<feature type="transmembrane region" description="Helical" evidence="5">
    <location>
        <begin position="160"/>
        <end position="181"/>
    </location>
</feature>
<feature type="transmembrane region" description="Helical" evidence="5">
    <location>
        <begin position="69"/>
        <end position="94"/>
    </location>
</feature>
<comment type="similarity">
    <text evidence="5">Belongs to the complex I subunit 2 family.</text>
</comment>
<feature type="transmembrane region" description="Helical" evidence="5">
    <location>
        <begin position="240"/>
        <end position="264"/>
    </location>
</feature>
<evidence type="ECO:0000256" key="6">
    <source>
        <dbReference type="RuleBase" id="RU000320"/>
    </source>
</evidence>
<feature type="transmembrane region" description="Helical" evidence="5">
    <location>
        <begin position="407"/>
        <end position="427"/>
    </location>
</feature>
<keyword evidence="5" id="KW-0520">NAD</keyword>
<dbReference type="GO" id="GO:0005886">
    <property type="term" value="C:plasma membrane"/>
    <property type="evidence" value="ECO:0007669"/>
    <property type="project" value="UniProtKB-SubCell"/>
</dbReference>
<evidence type="ECO:0000256" key="1">
    <source>
        <dbReference type="ARBA" id="ARBA00004127"/>
    </source>
</evidence>
<dbReference type="InterPro" id="IPR001750">
    <property type="entry name" value="ND/Mrp_TM"/>
</dbReference>
<keyword evidence="9" id="KW-1185">Reference proteome</keyword>
<keyword evidence="2 5" id="KW-0812">Transmembrane</keyword>
<keyword evidence="5" id="KW-1003">Cell membrane</keyword>
<dbReference type="GO" id="GO:0008137">
    <property type="term" value="F:NADH dehydrogenase (ubiquinone) activity"/>
    <property type="evidence" value="ECO:0007669"/>
    <property type="project" value="InterPro"/>
</dbReference>
<evidence type="ECO:0000256" key="4">
    <source>
        <dbReference type="ARBA" id="ARBA00023136"/>
    </source>
</evidence>